<feature type="compositionally biased region" description="Polar residues" evidence="3">
    <location>
        <begin position="24"/>
        <end position="38"/>
    </location>
</feature>
<name>A0A822Z1H5_NELNU</name>
<keyword evidence="4" id="KW-1133">Transmembrane helix</keyword>
<dbReference type="EMBL" id="DUZY01000004">
    <property type="protein sequence ID" value="DAD37339.1"/>
    <property type="molecule type" value="Genomic_DNA"/>
</dbReference>
<dbReference type="Proteomes" id="UP000607653">
    <property type="component" value="Unassembled WGS sequence"/>
</dbReference>
<dbReference type="SMART" id="SM00668">
    <property type="entry name" value="CTLH"/>
    <property type="match status" value="1"/>
</dbReference>
<gene>
    <name evidence="6" type="ORF">HUJ06_007980</name>
</gene>
<protein>
    <recommendedName>
        <fullName evidence="5">CTLH domain-containing protein</fullName>
    </recommendedName>
</protein>
<dbReference type="InterPro" id="IPR006595">
    <property type="entry name" value="CTLH_C"/>
</dbReference>
<evidence type="ECO:0000313" key="7">
    <source>
        <dbReference type="Proteomes" id="UP000607653"/>
    </source>
</evidence>
<evidence type="ECO:0000256" key="4">
    <source>
        <dbReference type="SAM" id="Phobius"/>
    </source>
</evidence>
<dbReference type="PANTHER" id="PTHR22838:SF0">
    <property type="entry name" value="WD REPEAT-CONTAINING PROTEIN 26"/>
    <property type="match status" value="1"/>
</dbReference>
<proteinExistence type="predicted"/>
<dbReference type="PANTHER" id="PTHR22838">
    <property type="entry name" value="WD REPEAT PROTEIN 26-RELATED"/>
    <property type="match status" value="1"/>
</dbReference>
<evidence type="ECO:0000256" key="3">
    <source>
        <dbReference type="SAM" id="MobiDB-lite"/>
    </source>
</evidence>
<dbReference type="PROSITE" id="PS50897">
    <property type="entry name" value="CTLH"/>
    <property type="match status" value="1"/>
</dbReference>
<feature type="domain" description="CTLH" evidence="5">
    <location>
        <begin position="95"/>
        <end position="152"/>
    </location>
</feature>
<comment type="caution">
    <text evidence="6">The sequence shown here is derived from an EMBL/GenBank/DDBJ whole genome shotgun (WGS) entry which is preliminary data.</text>
</comment>
<sequence length="315" mass="35262">MGGVEDDEPPSKRVKLSSGELRSPLNNSSLAETLTGSSGDLMPRPLPSQGDEQMVGTQGLIERVEFVRIITKALYSLGYDRSGALLEEESGIPLHSSMVDLFRQQLIDGNWDESVATLHKIGLIDEGTVKSASFLIFEYKFFELLDKGKVMGALKTLRIEIEPLGINKNRVHELSMCIMSLSQSVLLGCSSQGSVSAKSRSKLVEKLQKLLPPMVMIPERRLEHLVEQALNVQCESCVFHNSLSGSLSLYSDHQCEKDQIPSQTLQVRTYICRGYEVSYFFLCQTCFLILFLFFGLIGDLSMTMIRWLRCHQLLS</sequence>
<evidence type="ECO:0000256" key="2">
    <source>
        <dbReference type="ARBA" id="ARBA00022737"/>
    </source>
</evidence>
<accession>A0A822Z1H5</accession>
<dbReference type="PROSITE" id="PS50896">
    <property type="entry name" value="LISH"/>
    <property type="match status" value="1"/>
</dbReference>
<feature type="transmembrane region" description="Helical" evidence="4">
    <location>
        <begin position="277"/>
        <end position="297"/>
    </location>
</feature>
<evidence type="ECO:0000313" key="6">
    <source>
        <dbReference type="EMBL" id="DAD37339.1"/>
    </source>
</evidence>
<feature type="region of interest" description="Disordered" evidence="3">
    <location>
        <begin position="1"/>
        <end position="54"/>
    </location>
</feature>
<dbReference type="Pfam" id="PF23627">
    <property type="entry name" value="LisH_WDR26"/>
    <property type="match status" value="1"/>
</dbReference>
<dbReference type="AlphaFoldDB" id="A0A822Z1H5"/>
<evidence type="ECO:0000256" key="1">
    <source>
        <dbReference type="ARBA" id="ARBA00022574"/>
    </source>
</evidence>
<keyword evidence="7" id="KW-1185">Reference proteome</keyword>
<keyword evidence="1" id="KW-0853">WD repeat</keyword>
<keyword evidence="4" id="KW-0812">Transmembrane</keyword>
<keyword evidence="2" id="KW-0677">Repeat</keyword>
<dbReference type="InterPro" id="IPR006594">
    <property type="entry name" value="LisH"/>
</dbReference>
<reference evidence="6 7" key="1">
    <citation type="journal article" date="2020" name="Mol. Biol. Evol.">
        <title>Distinct Expression and Methylation Patterns for Genes with Different Fates following a Single Whole-Genome Duplication in Flowering Plants.</title>
        <authorList>
            <person name="Shi T."/>
            <person name="Rahmani R.S."/>
            <person name="Gugger P.F."/>
            <person name="Wang M."/>
            <person name="Li H."/>
            <person name="Zhang Y."/>
            <person name="Li Z."/>
            <person name="Wang Q."/>
            <person name="Van de Peer Y."/>
            <person name="Marchal K."/>
            <person name="Chen J."/>
        </authorList>
    </citation>
    <scope>NUCLEOTIDE SEQUENCE [LARGE SCALE GENOMIC DNA]</scope>
    <source>
        <tissue evidence="6">Leaf</tissue>
    </source>
</reference>
<dbReference type="InterPro" id="IPR051350">
    <property type="entry name" value="WD_repeat-ST_regulator"/>
</dbReference>
<evidence type="ECO:0000259" key="5">
    <source>
        <dbReference type="PROSITE" id="PS50897"/>
    </source>
</evidence>
<keyword evidence="4" id="KW-0472">Membrane</keyword>
<organism evidence="6 7">
    <name type="scientific">Nelumbo nucifera</name>
    <name type="common">Sacred lotus</name>
    <dbReference type="NCBI Taxonomy" id="4432"/>
    <lineage>
        <taxon>Eukaryota</taxon>
        <taxon>Viridiplantae</taxon>
        <taxon>Streptophyta</taxon>
        <taxon>Embryophyta</taxon>
        <taxon>Tracheophyta</taxon>
        <taxon>Spermatophyta</taxon>
        <taxon>Magnoliopsida</taxon>
        <taxon>Proteales</taxon>
        <taxon>Nelumbonaceae</taxon>
        <taxon>Nelumbo</taxon>
    </lineage>
</organism>